<evidence type="ECO:0000256" key="1">
    <source>
        <dbReference type="SAM" id="MobiDB-lite"/>
    </source>
</evidence>
<organism evidence="2 3">
    <name type="scientific">Xylona heveae (strain CBS 132557 / TC161)</name>
    <dbReference type="NCBI Taxonomy" id="1328760"/>
    <lineage>
        <taxon>Eukaryota</taxon>
        <taxon>Fungi</taxon>
        <taxon>Dikarya</taxon>
        <taxon>Ascomycota</taxon>
        <taxon>Pezizomycotina</taxon>
        <taxon>Xylonomycetes</taxon>
        <taxon>Xylonales</taxon>
        <taxon>Xylonaceae</taxon>
        <taxon>Xylona</taxon>
    </lineage>
</organism>
<gene>
    <name evidence="2" type="ORF">L228DRAFT_240971</name>
</gene>
<dbReference type="AlphaFoldDB" id="A0A165AGX4"/>
<reference evidence="2 3" key="1">
    <citation type="journal article" date="2016" name="Fungal Biol.">
        <title>The genome of Xylona heveae provides a window into fungal endophytism.</title>
        <authorList>
            <person name="Gazis R."/>
            <person name="Kuo A."/>
            <person name="Riley R."/>
            <person name="LaButti K."/>
            <person name="Lipzen A."/>
            <person name="Lin J."/>
            <person name="Amirebrahimi M."/>
            <person name="Hesse C.N."/>
            <person name="Spatafora J.W."/>
            <person name="Henrissat B."/>
            <person name="Hainaut M."/>
            <person name="Grigoriev I.V."/>
            <person name="Hibbett D.S."/>
        </authorList>
    </citation>
    <scope>NUCLEOTIDE SEQUENCE [LARGE SCALE GENOMIC DNA]</scope>
    <source>
        <strain evidence="2 3">TC161</strain>
    </source>
</reference>
<dbReference type="Proteomes" id="UP000076632">
    <property type="component" value="Unassembled WGS sequence"/>
</dbReference>
<dbReference type="OrthoDB" id="5092031at2759"/>
<dbReference type="InParanoid" id="A0A165AGX4"/>
<sequence>MDRYKPISTREAPTKPPKETERNLSLLRCGKTFSMIPPSVPYTSNIAVSVALYDIDRDSLGDQTKAFAAGILNHYFKGEDSYLVASEQERESHKIDFLILKVPYGRKSFHDHTFVVSKRYTESWESTLDQLSQSAAKTINAAPYDRTFAIAIRGWEIVFCEYHVTFREPPPDSYRNKLLPIAPSGYEEWQIWNLKNPDHVPVIDDLFRQLQSSDVPPKR</sequence>
<name>A0A165AGX4_XYLHT</name>
<keyword evidence="3" id="KW-1185">Reference proteome</keyword>
<feature type="compositionally biased region" description="Basic and acidic residues" evidence="1">
    <location>
        <begin position="12"/>
        <end position="21"/>
    </location>
</feature>
<dbReference type="EMBL" id="KV407463">
    <property type="protein sequence ID" value="KZF20452.1"/>
    <property type="molecule type" value="Genomic_DNA"/>
</dbReference>
<proteinExistence type="predicted"/>
<evidence type="ECO:0000313" key="3">
    <source>
        <dbReference type="Proteomes" id="UP000076632"/>
    </source>
</evidence>
<protein>
    <submittedName>
        <fullName evidence="2">Uncharacterized protein</fullName>
    </submittedName>
</protein>
<dbReference type="GeneID" id="28896433"/>
<dbReference type="RefSeq" id="XP_018186007.1">
    <property type="nucleotide sequence ID" value="XM_018331296.1"/>
</dbReference>
<evidence type="ECO:0000313" key="2">
    <source>
        <dbReference type="EMBL" id="KZF20452.1"/>
    </source>
</evidence>
<feature type="region of interest" description="Disordered" evidence="1">
    <location>
        <begin position="1"/>
        <end position="21"/>
    </location>
</feature>
<accession>A0A165AGX4</accession>